<dbReference type="PANTHER" id="PTHR11138">
    <property type="entry name" value="METHIONYL-TRNA FORMYLTRANSFERASE"/>
    <property type="match status" value="1"/>
</dbReference>
<evidence type="ECO:0000259" key="1">
    <source>
        <dbReference type="Pfam" id="PF00551"/>
    </source>
</evidence>
<name>A0A931MM33_9SPHN</name>
<accession>A0A931MM33</accession>
<evidence type="ECO:0000313" key="3">
    <source>
        <dbReference type="EMBL" id="MBH0113696.1"/>
    </source>
</evidence>
<protein>
    <submittedName>
        <fullName evidence="3">Methionyl-tRNA formyltransferase</fullName>
    </submittedName>
</protein>
<dbReference type="InterPro" id="IPR002376">
    <property type="entry name" value="Formyl_transf_N"/>
</dbReference>
<dbReference type="InterPro" id="IPR011034">
    <property type="entry name" value="Formyl_transferase-like_C_sf"/>
</dbReference>
<dbReference type="Pfam" id="PF00551">
    <property type="entry name" value="Formyl_trans_N"/>
    <property type="match status" value="1"/>
</dbReference>
<sequence length="343" mass="36560">MASLPTVSRVELAAPPVAGRASERSGHLALRAVVIGAVGSTRVLIEELARAPGWELPLVVTLPPALHGRHSDIEDLAGPAKAAGADLVHVERSDDASVGALLRALEPDYLFVIGWSQIVAPAVLACARLGAIGYHPAPLPRLRGRAPIPWTILLGEPITASSLFWIGEGVDDGDLLAQEYFHVAPDETARTLYDRHIAALRSMLAQALVRLAAGEAPRKVQDERHATWSARRIPADGEIDWNLDADSIDRLVRAVGRPYPGAFTHVGGRRVTIWSARPVAGAQRHHALPGQVVEQSDSALLVMTGEGLLEVDDWQVEDEGAPPRRHAVLGRQAAGRVASGRGG</sequence>
<reference evidence="3" key="1">
    <citation type="submission" date="2020-11" db="EMBL/GenBank/DDBJ databases">
        <title>Novosphingobium aureum sp. nov., a marine bacterium isolated from sediment of a salt flat.</title>
        <authorList>
            <person name="Yoo Y."/>
            <person name="Kim J.-J."/>
        </authorList>
    </citation>
    <scope>NUCLEOTIDE SEQUENCE</scope>
    <source>
        <strain evidence="3">YJ-S2-02</strain>
    </source>
</reference>
<comment type="caution">
    <text evidence="3">The sequence shown here is derived from an EMBL/GenBank/DDBJ whole genome shotgun (WGS) entry which is preliminary data.</text>
</comment>
<dbReference type="PANTHER" id="PTHR11138:SF5">
    <property type="entry name" value="METHIONYL-TRNA FORMYLTRANSFERASE, MITOCHONDRIAL"/>
    <property type="match status" value="1"/>
</dbReference>
<dbReference type="InterPro" id="IPR036477">
    <property type="entry name" value="Formyl_transf_N_sf"/>
</dbReference>
<evidence type="ECO:0000259" key="2">
    <source>
        <dbReference type="Pfam" id="PF02911"/>
    </source>
</evidence>
<dbReference type="InterPro" id="IPR005793">
    <property type="entry name" value="Formyl_trans_C"/>
</dbReference>
<dbReference type="CDD" id="cd08702">
    <property type="entry name" value="Arna_FMT_C"/>
    <property type="match status" value="1"/>
</dbReference>
<dbReference type="SUPFAM" id="SSF50486">
    <property type="entry name" value="FMT C-terminal domain-like"/>
    <property type="match status" value="1"/>
</dbReference>
<gene>
    <name evidence="3" type="ORF">I5E68_12135</name>
</gene>
<keyword evidence="4" id="KW-1185">Reference proteome</keyword>
<feature type="domain" description="Formyl transferase C-terminal" evidence="2">
    <location>
        <begin position="234"/>
        <end position="318"/>
    </location>
</feature>
<dbReference type="CDD" id="cd08651">
    <property type="entry name" value="FMT_core_like_4"/>
    <property type="match status" value="1"/>
</dbReference>
<dbReference type="RefSeq" id="WP_197164042.1">
    <property type="nucleotide sequence ID" value="NZ_JADZGI010000001.1"/>
</dbReference>
<dbReference type="Gene3D" id="3.40.50.12230">
    <property type="match status" value="1"/>
</dbReference>
<dbReference type="SUPFAM" id="SSF53328">
    <property type="entry name" value="Formyltransferase"/>
    <property type="match status" value="1"/>
</dbReference>
<evidence type="ECO:0000313" key="4">
    <source>
        <dbReference type="Proteomes" id="UP000617634"/>
    </source>
</evidence>
<dbReference type="GO" id="GO:0005829">
    <property type="term" value="C:cytosol"/>
    <property type="evidence" value="ECO:0007669"/>
    <property type="project" value="TreeGrafter"/>
</dbReference>
<feature type="domain" description="Formyl transferase N-terminal" evidence="1">
    <location>
        <begin position="56"/>
        <end position="206"/>
    </location>
</feature>
<dbReference type="EMBL" id="JADZGI010000001">
    <property type="protein sequence ID" value="MBH0113696.1"/>
    <property type="molecule type" value="Genomic_DNA"/>
</dbReference>
<dbReference type="GO" id="GO:0004479">
    <property type="term" value="F:methionyl-tRNA formyltransferase activity"/>
    <property type="evidence" value="ECO:0007669"/>
    <property type="project" value="TreeGrafter"/>
</dbReference>
<dbReference type="AlphaFoldDB" id="A0A931MM33"/>
<organism evidence="3 4">
    <name type="scientific">Novosphingobium aureum</name>
    <dbReference type="NCBI Taxonomy" id="2792964"/>
    <lineage>
        <taxon>Bacteria</taxon>
        <taxon>Pseudomonadati</taxon>
        <taxon>Pseudomonadota</taxon>
        <taxon>Alphaproteobacteria</taxon>
        <taxon>Sphingomonadales</taxon>
        <taxon>Sphingomonadaceae</taxon>
        <taxon>Novosphingobium</taxon>
    </lineage>
</organism>
<dbReference type="Proteomes" id="UP000617634">
    <property type="component" value="Unassembled WGS sequence"/>
</dbReference>
<dbReference type="Pfam" id="PF02911">
    <property type="entry name" value="Formyl_trans_C"/>
    <property type="match status" value="1"/>
</dbReference>
<proteinExistence type="predicted"/>